<dbReference type="InterPro" id="IPR008254">
    <property type="entry name" value="Flavodoxin/NO_synth"/>
</dbReference>
<comment type="caution">
    <text evidence="2">The sequence shown here is derived from an EMBL/GenBank/DDBJ whole genome shotgun (WGS) entry which is preliminary data.</text>
</comment>
<sequence>IVYDSFFGNTEKIAQAIGNSLGSKENVETLRVSEVKPEQLIGLELLIVGSPTRAFRPTKAIMGFLNKIPLNGLKGIKVAAFDTRISTVDVNSRFLNVLVKLFGYAAKPIAYKLEKKGGSLVIPPEGFLVKASEGPLKDGELERAADWAKLIIETL</sequence>
<evidence type="ECO:0000259" key="1">
    <source>
        <dbReference type="PROSITE" id="PS50902"/>
    </source>
</evidence>
<dbReference type="PROSITE" id="PS50902">
    <property type="entry name" value="FLAVODOXIN_LIKE"/>
    <property type="match status" value="1"/>
</dbReference>
<dbReference type="SUPFAM" id="SSF52218">
    <property type="entry name" value="Flavoproteins"/>
    <property type="match status" value="1"/>
</dbReference>
<proteinExistence type="predicted"/>
<dbReference type="AlphaFoldDB" id="X1APA5"/>
<evidence type="ECO:0000313" key="2">
    <source>
        <dbReference type="EMBL" id="GAG61701.1"/>
    </source>
</evidence>
<dbReference type="InterPro" id="IPR001226">
    <property type="entry name" value="Flavodoxin_CS"/>
</dbReference>
<dbReference type="GO" id="GO:0009055">
    <property type="term" value="F:electron transfer activity"/>
    <property type="evidence" value="ECO:0007669"/>
    <property type="project" value="InterPro"/>
</dbReference>
<dbReference type="Gene3D" id="3.40.50.360">
    <property type="match status" value="1"/>
</dbReference>
<dbReference type="PROSITE" id="PS00201">
    <property type="entry name" value="FLAVODOXIN"/>
    <property type="match status" value="1"/>
</dbReference>
<feature type="non-terminal residue" evidence="2">
    <location>
        <position position="1"/>
    </location>
</feature>
<dbReference type="EMBL" id="BART01006335">
    <property type="protein sequence ID" value="GAG61701.1"/>
    <property type="molecule type" value="Genomic_DNA"/>
</dbReference>
<reference evidence="2" key="1">
    <citation type="journal article" date="2014" name="Front. Microbiol.">
        <title>High frequency of phylogenetically diverse reductive dehalogenase-homologous genes in deep subseafloor sedimentary metagenomes.</title>
        <authorList>
            <person name="Kawai M."/>
            <person name="Futagami T."/>
            <person name="Toyoda A."/>
            <person name="Takaki Y."/>
            <person name="Nishi S."/>
            <person name="Hori S."/>
            <person name="Arai W."/>
            <person name="Tsubouchi T."/>
            <person name="Morono Y."/>
            <person name="Uchiyama I."/>
            <person name="Ito T."/>
            <person name="Fujiyama A."/>
            <person name="Inagaki F."/>
            <person name="Takami H."/>
        </authorList>
    </citation>
    <scope>NUCLEOTIDE SEQUENCE</scope>
    <source>
        <strain evidence="2">Expedition CK06-06</strain>
    </source>
</reference>
<gene>
    <name evidence="2" type="ORF">S01H4_14450</name>
</gene>
<dbReference type="Pfam" id="PF00258">
    <property type="entry name" value="Flavodoxin_1"/>
    <property type="match status" value="1"/>
</dbReference>
<name>X1APA5_9ZZZZ</name>
<protein>
    <recommendedName>
        <fullName evidence="1">Flavodoxin-like domain-containing protein</fullName>
    </recommendedName>
</protein>
<feature type="domain" description="Flavodoxin-like" evidence="1">
    <location>
        <begin position="1"/>
        <end position="152"/>
    </location>
</feature>
<dbReference type="InterPro" id="IPR029039">
    <property type="entry name" value="Flavoprotein-like_sf"/>
</dbReference>
<accession>X1APA5</accession>
<organism evidence="2">
    <name type="scientific">marine sediment metagenome</name>
    <dbReference type="NCBI Taxonomy" id="412755"/>
    <lineage>
        <taxon>unclassified sequences</taxon>
        <taxon>metagenomes</taxon>
        <taxon>ecological metagenomes</taxon>
    </lineage>
</organism>
<dbReference type="GO" id="GO:0010181">
    <property type="term" value="F:FMN binding"/>
    <property type="evidence" value="ECO:0007669"/>
    <property type="project" value="InterPro"/>
</dbReference>